<protein>
    <submittedName>
        <fullName evidence="2">Putative endonuclease</fullName>
    </submittedName>
</protein>
<name>A0A521C0W5_9RHOB</name>
<dbReference type="AlphaFoldDB" id="A0A521C0W5"/>
<organism evidence="2 3">
    <name type="scientific">Paracoccus laeviglucosivorans</name>
    <dbReference type="NCBI Taxonomy" id="1197861"/>
    <lineage>
        <taxon>Bacteria</taxon>
        <taxon>Pseudomonadati</taxon>
        <taxon>Pseudomonadota</taxon>
        <taxon>Alphaproteobacteria</taxon>
        <taxon>Rhodobacterales</taxon>
        <taxon>Paracoccaceae</taxon>
        <taxon>Paracoccus</taxon>
    </lineage>
</organism>
<dbReference type="PANTHER" id="PTHR34039">
    <property type="entry name" value="UPF0102 PROTEIN YRAN"/>
    <property type="match status" value="1"/>
</dbReference>
<dbReference type="GO" id="GO:0004519">
    <property type="term" value="F:endonuclease activity"/>
    <property type="evidence" value="ECO:0007669"/>
    <property type="project" value="UniProtKB-KW"/>
</dbReference>
<accession>A0A521C0W5</accession>
<gene>
    <name evidence="2" type="ORF">SAMN06265221_103312</name>
</gene>
<dbReference type="SUPFAM" id="SSF52980">
    <property type="entry name" value="Restriction endonuclease-like"/>
    <property type="match status" value="1"/>
</dbReference>
<evidence type="ECO:0000313" key="3">
    <source>
        <dbReference type="Proteomes" id="UP000319014"/>
    </source>
</evidence>
<dbReference type="EMBL" id="FXTK01000003">
    <property type="protein sequence ID" value="SMO53015.1"/>
    <property type="molecule type" value="Genomic_DNA"/>
</dbReference>
<proteinExistence type="inferred from homology"/>
<keyword evidence="3" id="KW-1185">Reference proteome</keyword>
<keyword evidence="2" id="KW-0540">Nuclease</keyword>
<dbReference type="InterPro" id="IPR011856">
    <property type="entry name" value="tRNA_endonuc-like_dom_sf"/>
</dbReference>
<dbReference type="Proteomes" id="UP000319014">
    <property type="component" value="Unassembled WGS sequence"/>
</dbReference>
<dbReference type="InterPro" id="IPR011335">
    <property type="entry name" value="Restrct_endonuc-II-like"/>
</dbReference>
<keyword evidence="2" id="KW-0378">Hydrolase</keyword>
<keyword evidence="2" id="KW-0255">Endonuclease</keyword>
<dbReference type="OrthoDB" id="9812968at2"/>
<dbReference type="InterPro" id="IPR003509">
    <property type="entry name" value="UPF0102_YraN-like"/>
</dbReference>
<evidence type="ECO:0000256" key="1">
    <source>
        <dbReference type="ARBA" id="ARBA00006738"/>
    </source>
</evidence>
<sequence length="127" mass="14092">MNQITASRKAKGSTAYSAGGMGEDSVSRDYLARGYALIASRWRGKSGEIDLIMQRDNEYIFIEVKKSASHRQAAERIDRRQMDRICHAALEFCGGQADGLMTLMRFDAALVDHTGRVEVIENAFGMA</sequence>
<dbReference type="GO" id="GO:0003676">
    <property type="term" value="F:nucleic acid binding"/>
    <property type="evidence" value="ECO:0007669"/>
    <property type="project" value="InterPro"/>
</dbReference>
<comment type="similarity">
    <text evidence="1">Belongs to the UPF0102 family.</text>
</comment>
<dbReference type="PANTHER" id="PTHR34039:SF1">
    <property type="entry name" value="UPF0102 PROTEIN YRAN"/>
    <property type="match status" value="1"/>
</dbReference>
<dbReference type="Pfam" id="PF02021">
    <property type="entry name" value="UPF0102"/>
    <property type="match status" value="1"/>
</dbReference>
<evidence type="ECO:0000313" key="2">
    <source>
        <dbReference type="EMBL" id="SMO53015.1"/>
    </source>
</evidence>
<reference evidence="2 3" key="1">
    <citation type="submission" date="2017-05" db="EMBL/GenBank/DDBJ databases">
        <authorList>
            <person name="Varghese N."/>
            <person name="Submissions S."/>
        </authorList>
    </citation>
    <scope>NUCLEOTIDE SEQUENCE [LARGE SCALE GENOMIC DNA]</scope>
    <source>
        <strain evidence="2 3">DSM 100094</strain>
    </source>
</reference>
<dbReference type="Gene3D" id="3.40.1350.10">
    <property type="match status" value="1"/>
</dbReference>
<dbReference type="RefSeq" id="WP_142662162.1">
    <property type="nucleotide sequence ID" value="NZ_FXTK01000003.1"/>
</dbReference>